<dbReference type="Gene3D" id="3.50.50.60">
    <property type="entry name" value="FAD/NAD(P)-binding domain"/>
    <property type="match status" value="1"/>
</dbReference>
<dbReference type="Pfam" id="PF01266">
    <property type="entry name" value="DAO"/>
    <property type="match status" value="1"/>
</dbReference>
<dbReference type="Proteomes" id="UP001224775">
    <property type="component" value="Unassembled WGS sequence"/>
</dbReference>
<dbReference type="PANTHER" id="PTHR13847:SF281">
    <property type="entry name" value="FAD DEPENDENT OXIDOREDUCTASE DOMAIN-CONTAINING PROTEIN"/>
    <property type="match status" value="1"/>
</dbReference>
<gene>
    <name evidence="2" type="ORF">QTG54_003616</name>
</gene>
<evidence type="ECO:0000313" key="2">
    <source>
        <dbReference type="EMBL" id="KAK1745692.1"/>
    </source>
</evidence>
<accession>A0AAD9DFX6</accession>
<dbReference type="GO" id="GO:0005737">
    <property type="term" value="C:cytoplasm"/>
    <property type="evidence" value="ECO:0007669"/>
    <property type="project" value="TreeGrafter"/>
</dbReference>
<keyword evidence="3" id="KW-1185">Reference proteome</keyword>
<dbReference type="EC" id="1.-.-.-" evidence="2"/>
<comment type="caution">
    <text evidence="2">The sequence shown here is derived from an EMBL/GenBank/DDBJ whole genome shotgun (WGS) entry which is preliminary data.</text>
</comment>
<protein>
    <submittedName>
        <fullName evidence="2">FAD-dependent oxidoreductase</fullName>
        <ecNumber evidence="2">1.-.-.-</ecNumber>
    </submittedName>
</protein>
<dbReference type="GO" id="GO:0016491">
    <property type="term" value="F:oxidoreductase activity"/>
    <property type="evidence" value="ECO:0007669"/>
    <property type="project" value="UniProtKB-KW"/>
</dbReference>
<keyword evidence="2" id="KW-0560">Oxidoreductase</keyword>
<dbReference type="EMBL" id="JATAAI010000005">
    <property type="protein sequence ID" value="KAK1745692.1"/>
    <property type="molecule type" value="Genomic_DNA"/>
</dbReference>
<name>A0AAD9DFX6_9STRA</name>
<organism evidence="2 3">
    <name type="scientific">Skeletonema marinoi</name>
    <dbReference type="NCBI Taxonomy" id="267567"/>
    <lineage>
        <taxon>Eukaryota</taxon>
        <taxon>Sar</taxon>
        <taxon>Stramenopiles</taxon>
        <taxon>Ochrophyta</taxon>
        <taxon>Bacillariophyta</taxon>
        <taxon>Coscinodiscophyceae</taxon>
        <taxon>Thalassiosirophycidae</taxon>
        <taxon>Thalassiosirales</taxon>
        <taxon>Skeletonemataceae</taxon>
        <taxon>Skeletonema</taxon>
        <taxon>Skeletonema marinoi-dohrnii complex</taxon>
    </lineage>
</organism>
<dbReference type="AlphaFoldDB" id="A0AAD9DFX6"/>
<dbReference type="PANTHER" id="PTHR13847">
    <property type="entry name" value="SARCOSINE DEHYDROGENASE-RELATED"/>
    <property type="match status" value="1"/>
</dbReference>
<evidence type="ECO:0000259" key="1">
    <source>
        <dbReference type="Pfam" id="PF01266"/>
    </source>
</evidence>
<dbReference type="InterPro" id="IPR036188">
    <property type="entry name" value="FAD/NAD-bd_sf"/>
</dbReference>
<dbReference type="InterPro" id="IPR006076">
    <property type="entry name" value="FAD-dep_OxRdtase"/>
</dbReference>
<evidence type="ECO:0000313" key="3">
    <source>
        <dbReference type="Proteomes" id="UP001224775"/>
    </source>
</evidence>
<reference evidence="2" key="1">
    <citation type="submission" date="2023-06" db="EMBL/GenBank/DDBJ databases">
        <title>Survivors Of The Sea: Transcriptome response of Skeletonema marinoi to long-term dormancy.</title>
        <authorList>
            <person name="Pinder M.I.M."/>
            <person name="Kourtchenko O."/>
            <person name="Robertson E.K."/>
            <person name="Larsson T."/>
            <person name="Maumus F."/>
            <person name="Osuna-Cruz C.M."/>
            <person name="Vancaester E."/>
            <person name="Stenow R."/>
            <person name="Vandepoele K."/>
            <person name="Ploug H."/>
            <person name="Bruchert V."/>
            <person name="Godhe A."/>
            <person name="Topel M."/>
        </authorList>
    </citation>
    <scope>NUCLEOTIDE SEQUENCE</scope>
    <source>
        <strain evidence="2">R05AC</strain>
    </source>
</reference>
<proteinExistence type="predicted"/>
<feature type="domain" description="FAD dependent oxidoreductase" evidence="1">
    <location>
        <begin position="32"/>
        <end position="168"/>
    </location>
</feature>
<sequence>MRLIVLDRVWCCGGEYSCYGKDDDEEEEESDGCRILTGKEVNELMGRSTSGGNDLYQWGEYDPGCAAINPLKLTIGLANALERWGVRIYEGTKLTSLEKTNAVADESSTDSRGKYTLTTNNGSTIQCDHVVLCTGADTLPSDVSRRLEQSFVPIYTWMAATEPLYDECPLKDGVDNDISNKEQGQQENRPPQCAEMITSLSTIGETIIRMKGVCSLVRWLIRSPYQIG</sequence>
<dbReference type="Gene3D" id="3.30.9.10">
    <property type="entry name" value="D-Amino Acid Oxidase, subunit A, domain 2"/>
    <property type="match status" value="1"/>
</dbReference>
<dbReference type="SUPFAM" id="SSF51905">
    <property type="entry name" value="FAD/NAD(P)-binding domain"/>
    <property type="match status" value="1"/>
</dbReference>